<dbReference type="PANTHER" id="PTHR43441:SF3">
    <property type="entry name" value="ACETYLTRANSFERASE"/>
    <property type="match status" value="1"/>
</dbReference>
<evidence type="ECO:0000259" key="1">
    <source>
        <dbReference type="PROSITE" id="PS51186"/>
    </source>
</evidence>
<dbReference type="EMBL" id="CP042161">
    <property type="protein sequence ID" value="QDS36369.1"/>
    <property type="molecule type" value="Genomic_DNA"/>
</dbReference>
<dbReference type="PROSITE" id="PS51186">
    <property type="entry name" value="GNAT"/>
    <property type="match status" value="1"/>
</dbReference>
<sequence length="191" mass="21786">MNPLLLSFPEHLETQRLLIRAPQWGDGQFVNEAIRESVNEMSPWLPFVKNLPSIDDSEAYVRKARLNFLERTDLVLHIFEKNTGQFVGSSGLHRFDWNVRKFEIGYWLRTSRTGEGLMTEAVKGIVVFAISELEANRLEIRCDTRNNASIAVAKKAGFTLEGTLRNVNRNDSGELTDTHIFSIAKGYEYHG</sequence>
<gene>
    <name evidence="2" type="ORF">FPS98_21430</name>
</gene>
<dbReference type="Proteomes" id="UP000317713">
    <property type="component" value="Chromosome"/>
</dbReference>
<dbReference type="InterPro" id="IPR051908">
    <property type="entry name" value="Ribosomal_N-acetyltransferase"/>
</dbReference>
<dbReference type="PANTHER" id="PTHR43441">
    <property type="entry name" value="RIBOSOMAL-PROTEIN-SERINE ACETYLTRANSFERASE"/>
    <property type="match status" value="1"/>
</dbReference>
<dbReference type="InterPro" id="IPR000182">
    <property type="entry name" value="GNAT_dom"/>
</dbReference>
<evidence type="ECO:0000313" key="3">
    <source>
        <dbReference type="Proteomes" id="UP000317713"/>
    </source>
</evidence>
<proteinExistence type="predicted"/>
<dbReference type="GO" id="GO:0005737">
    <property type="term" value="C:cytoplasm"/>
    <property type="evidence" value="ECO:0007669"/>
    <property type="project" value="TreeGrafter"/>
</dbReference>
<keyword evidence="2" id="KW-0808">Transferase</keyword>
<accession>A0A517IBY6</accession>
<dbReference type="GO" id="GO:0008999">
    <property type="term" value="F:protein-N-terminal-alanine acetyltransferase activity"/>
    <property type="evidence" value="ECO:0007669"/>
    <property type="project" value="TreeGrafter"/>
</dbReference>
<name>A0A517IBY6_BREBE</name>
<dbReference type="InterPro" id="IPR016181">
    <property type="entry name" value="Acyl_CoA_acyltransferase"/>
</dbReference>
<feature type="domain" description="N-acetyltransferase" evidence="1">
    <location>
        <begin position="36"/>
        <end position="180"/>
    </location>
</feature>
<reference evidence="2 3" key="1">
    <citation type="submission" date="2019-07" db="EMBL/GenBank/DDBJ databases">
        <title>Characterization of Brevibacillus brevis HK544, as a potential biocontrol agent.</title>
        <authorList>
            <person name="Kim H."/>
        </authorList>
    </citation>
    <scope>NUCLEOTIDE SEQUENCE [LARGE SCALE GENOMIC DNA]</scope>
    <source>
        <strain evidence="2 3">HK544</strain>
    </source>
</reference>
<evidence type="ECO:0000313" key="2">
    <source>
        <dbReference type="EMBL" id="QDS36369.1"/>
    </source>
</evidence>
<dbReference type="RefSeq" id="WP_144617940.1">
    <property type="nucleotide sequence ID" value="NZ_CP042161.1"/>
</dbReference>
<protein>
    <submittedName>
        <fullName evidence="2">GNAT family N-acetyltransferase</fullName>
    </submittedName>
</protein>
<dbReference type="Pfam" id="PF13302">
    <property type="entry name" value="Acetyltransf_3"/>
    <property type="match status" value="1"/>
</dbReference>
<dbReference type="AlphaFoldDB" id="A0A517IBY6"/>
<dbReference type="Gene3D" id="3.40.630.30">
    <property type="match status" value="1"/>
</dbReference>
<organism evidence="2 3">
    <name type="scientific">Brevibacillus brevis</name>
    <name type="common">Bacillus brevis</name>
    <dbReference type="NCBI Taxonomy" id="1393"/>
    <lineage>
        <taxon>Bacteria</taxon>
        <taxon>Bacillati</taxon>
        <taxon>Bacillota</taxon>
        <taxon>Bacilli</taxon>
        <taxon>Bacillales</taxon>
        <taxon>Paenibacillaceae</taxon>
        <taxon>Brevibacillus</taxon>
    </lineage>
</organism>
<dbReference type="GO" id="GO:1990189">
    <property type="term" value="F:protein N-terminal-serine acetyltransferase activity"/>
    <property type="evidence" value="ECO:0007669"/>
    <property type="project" value="TreeGrafter"/>
</dbReference>
<dbReference type="SUPFAM" id="SSF55729">
    <property type="entry name" value="Acyl-CoA N-acyltransferases (Nat)"/>
    <property type="match status" value="1"/>
</dbReference>